<dbReference type="AlphaFoldDB" id="A0A9N9QQF7"/>
<feature type="compositionally biased region" description="Basic residues" evidence="1">
    <location>
        <begin position="1"/>
        <end position="24"/>
    </location>
</feature>
<protein>
    <submittedName>
        <fullName evidence="2">Uncharacterized protein</fullName>
    </submittedName>
</protein>
<evidence type="ECO:0000313" key="2">
    <source>
        <dbReference type="EMBL" id="CAG9769707.1"/>
    </source>
</evidence>
<name>A0A9N9QQF7_9CUCU</name>
<proteinExistence type="predicted"/>
<dbReference type="PANTHER" id="PTHR34239">
    <property type="entry name" value="APPLE DOMAIN-CONTAINING PROTEIN"/>
    <property type="match status" value="1"/>
</dbReference>
<dbReference type="PANTHER" id="PTHR34239:SF2">
    <property type="entry name" value="TRANSPOSABLE ELEMENT P TRANSPOSASE_THAP9 CONSERVED DOMAIN-CONTAINING PROTEIN"/>
    <property type="match status" value="1"/>
</dbReference>
<feature type="compositionally biased region" description="Low complexity" evidence="1">
    <location>
        <begin position="25"/>
        <end position="35"/>
    </location>
</feature>
<dbReference type="Proteomes" id="UP001152799">
    <property type="component" value="Chromosome 5"/>
</dbReference>
<accession>A0A9N9QQF7</accession>
<reference evidence="2" key="1">
    <citation type="submission" date="2022-01" db="EMBL/GenBank/DDBJ databases">
        <authorList>
            <person name="King R."/>
        </authorList>
    </citation>
    <scope>NUCLEOTIDE SEQUENCE</scope>
</reference>
<evidence type="ECO:0000256" key="1">
    <source>
        <dbReference type="SAM" id="MobiDB-lite"/>
    </source>
</evidence>
<feature type="region of interest" description="Disordered" evidence="1">
    <location>
        <begin position="50"/>
        <end position="118"/>
    </location>
</feature>
<dbReference type="EMBL" id="OU892281">
    <property type="protein sequence ID" value="CAG9769707.1"/>
    <property type="molecule type" value="Genomic_DNA"/>
</dbReference>
<feature type="compositionally biased region" description="Acidic residues" evidence="1">
    <location>
        <begin position="89"/>
        <end position="113"/>
    </location>
</feature>
<evidence type="ECO:0000313" key="3">
    <source>
        <dbReference type="Proteomes" id="UP001152799"/>
    </source>
</evidence>
<keyword evidence="3" id="KW-1185">Reference proteome</keyword>
<organism evidence="2 3">
    <name type="scientific">Ceutorhynchus assimilis</name>
    <name type="common">cabbage seed weevil</name>
    <dbReference type="NCBI Taxonomy" id="467358"/>
    <lineage>
        <taxon>Eukaryota</taxon>
        <taxon>Metazoa</taxon>
        <taxon>Ecdysozoa</taxon>
        <taxon>Arthropoda</taxon>
        <taxon>Hexapoda</taxon>
        <taxon>Insecta</taxon>
        <taxon>Pterygota</taxon>
        <taxon>Neoptera</taxon>
        <taxon>Endopterygota</taxon>
        <taxon>Coleoptera</taxon>
        <taxon>Polyphaga</taxon>
        <taxon>Cucujiformia</taxon>
        <taxon>Curculionidae</taxon>
        <taxon>Ceutorhynchinae</taxon>
        <taxon>Ceutorhynchus</taxon>
    </lineage>
</organism>
<gene>
    <name evidence="2" type="ORF">CEUTPL_LOCUS10209</name>
</gene>
<sequence length="389" mass="43877">MPKHHKRDRSRGRSKSRSHKKSRYRSPSEGKLILQKQLALLQKRLESLENKEHHSVEGQRCHDCNRLPSPVAGPSGLSQPRPSRSPSEVYEEEESVISDGESENALIPEDEENTPPTLVGTQVPVSEDILALLGEVTNSNSVFGPPVHTDLKSRWENIIENGLSADTKKSLIEKYPPPENFQVLSPPILNQEIVNAINSSVQKRDERLTLLQKQMDAVLAAIGTAITNLLQEEGGGKIQYLELLSDAGRLMADLHYSETKARRELIQLNLDSQIKETLSAAPATTHLFGDKLDDRVTAAKNLKKFSQVLKPSNKTTITTKKTTSIRNLNYKSLPRQGQGYRQGRQQTYRQQQAHYNQKSRRSQHQGKTQWKPRNSKGEKGKQRRSKSPR</sequence>
<feature type="region of interest" description="Disordered" evidence="1">
    <location>
        <begin position="331"/>
        <end position="389"/>
    </location>
</feature>
<dbReference type="OrthoDB" id="6744247at2759"/>
<feature type="region of interest" description="Disordered" evidence="1">
    <location>
        <begin position="1"/>
        <end position="35"/>
    </location>
</feature>
<feature type="compositionally biased region" description="Basic and acidic residues" evidence="1">
    <location>
        <begin position="50"/>
        <end position="65"/>
    </location>
</feature>
<feature type="compositionally biased region" description="Low complexity" evidence="1">
    <location>
        <begin position="335"/>
        <end position="352"/>
    </location>
</feature>